<feature type="transmembrane region" description="Helical" evidence="1">
    <location>
        <begin position="127"/>
        <end position="146"/>
    </location>
</feature>
<dbReference type="AlphaFoldDB" id="A0AAT9GM72"/>
<feature type="transmembrane region" description="Helical" evidence="1">
    <location>
        <begin position="59"/>
        <end position="79"/>
    </location>
</feature>
<evidence type="ECO:0000256" key="1">
    <source>
        <dbReference type="SAM" id="Phobius"/>
    </source>
</evidence>
<name>A0AAT9GM72_9BACT</name>
<protein>
    <submittedName>
        <fullName evidence="2">Uncharacterized protein</fullName>
    </submittedName>
</protein>
<keyword evidence="1" id="KW-1133">Transmembrane helix</keyword>
<feature type="transmembrane region" description="Helical" evidence="1">
    <location>
        <begin position="95"/>
        <end position="115"/>
    </location>
</feature>
<dbReference type="EMBL" id="AP029612">
    <property type="protein sequence ID" value="BFG71613.1"/>
    <property type="molecule type" value="Genomic_DNA"/>
</dbReference>
<keyword evidence="1" id="KW-0472">Membrane</keyword>
<reference evidence="2" key="1">
    <citation type="submission" date="2024-02" db="EMBL/GenBank/DDBJ databases">
        <title>Sediminibacterium planktonica sp. nov. and Sediminibacterium longus sp. nov., isolated from surface lake and river water.</title>
        <authorList>
            <person name="Watanabe K."/>
            <person name="Takemine S."/>
            <person name="Ishii Y."/>
            <person name="Ogata Y."/>
            <person name="Shindo C."/>
            <person name="Suda W."/>
        </authorList>
    </citation>
    <scope>NUCLEOTIDE SEQUENCE</scope>
    <source>
        <strain evidence="2">KACHI17</strain>
    </source>
</reference>
<proteinExistence type="predicted"/>
<evidence type="ECO:0000313" key="2">
    <source>
        <dbReference type="EMBL" id="BFG71613.1"/>
    </source>
</evidence>
<dbReference type="RefSeq" id="WP_353549238.1">
    <property type="nucleotide sequence ID" value="NZ_AP029612.1"/>
</dbReference>
<accession>A0AAT9GM72</accession>
<feature type="transmembrane region" description="Helical" evidence="1">
    <location>
        <begin position="32"/>
        <end position="53"/>
    </location>
</feature>
<sequence length="223" mass="24751">MNNVPLYLPLGFVATVLLTCFFLVKAAHGNKIVAGLLILWMIGQGSIAATGFYTNTQTLPPRFLALLLPPVSLVIILFATSKGRNFIDLLRPDQLTLLHVVRIPVELCLFSLYTLQLVPELMTFEGINFDIISGISAPLVAYLGYYKKLLNKTVLLIWNLICLGLLINIAYHGILSVPTSFQRFGFEQPNIGLTHFPYVFLPGLIVPVVLFAHLSSIRQLLKS</sequence>
<organism evidence="2">
    <name type="scientific">Sediminibacterium sp. KACHI17</name>
    <dbReference type="NCBI Taxonomy" id="1751071"/>
    <lineage>
        <taxon>Bacteria</taxon>
        <taxon>Pseudomonadati</taxon>
        <taxon>Bacteroidota</taxon>
        <taxon>Chitinophagia</taxon>
        <taxon>Chitinophagales</taxon>
        <taxon>Chitinophagaceae</taxon>
        <taxon>Sediminibacterium</taxon>
    </lineage>
</organism>
<feature type="transmembrane region" description="Helical" evidence="1">
    <location>
        <begin position="153"/>
        <end position="175"/>
    </location>
</feature>
<keyword evidence="1" id="KW-0812">Transmembrane</keyword>
<gene>
    <name evidence="2" type="ORF">KACHI17_24940</name>
</gene>
<feature type="transmembrane region" description="Helical" evidence="1">
    <location>
        <begin position="195"/>
        <end position="214"/>
    </location>
</feature>
<feature type="transmembrane region" description="Helical" evidence="1">
    <location>
        <begin position="6"/>
        <end position="25"/>
    </location>
</feature>